<evidence type="ECO:0000256" key="16">
    <source>
        <dbReference type="SAM" id="MobiDB-lite"/>
    </source>
</evidence>
<evidence type="ECO:0000256" key="1">
    <source>
        <dbReference type="ARBA" id="ARBA00004429"/>
    </source>
</evidence>
<evidence type="ECO:0000256" key="14">
    <source>
        <dbReference type="ARBA" id="ARBA00023137"/>
    </source>
</evidence>
<evidence type="ECO:0000256" key="9">
    <source>
        <dbReference type="ARBA" id="ARBA00022741"/>
    </source>
</evidence>
<dbReference type="InterPro" id="IPR003856">
    <property type="entry name" value="LPS_length_determ_N"/>
</dbReference>
<evidence type="ECO:0000256" key="8">
    <source>
        <dbReference type="ARBA" id="ARBA00022692"/>
    </source>
</evidence>
<keyword evidence="14" id="KW-0829">Tyrosine-protein kinase</keyword>
<dbReference type="Pfam" id="PF13807">
    <property type="entry name" value="GNVR"/>
    <property type="match status" value="1"/>
</dbReference>
<evidence type="ECO:0000256" key="7">
    <source>
        <dbReference type="ARBA" id="ARBA00022679"/>
    </source>
</evidence>
<dbReference type="InterPro" id="IPR025669">
    <property type="entry name" value="AAA_dom"/>
</dbReference>
<evidence type="ECO:0000313" key="21">
    <source>
        <dbReference type="EMBL" id="SAK84474.1"/>
    </source>
</evidence>
<dbReference type="EC" id="2.7.10.2" evidence="4"/>
<evidence type="ECO:0000256" key="4">
    <source>
        <dbReference type="ARBA" id="ARBA00011903"/>
    </source>
</evidence>
<dbReference type="Pfam" id="PF23607">
    <property type="entry name" value="WZC_N"/>
    <property type="match status" value="1"/>
</dbReference>
<name>A0A158CQ31_9BURK</name>
<evidence type="ECO:0000256" key="3">
    <source>
        <dbReference type="ARBA" id="ARBA00008883"/>
    </source>
</evidence>
<dbReference type="GO" id="GO:0005886">
    <property type="term" value="C:plasma membrane"/>
    <property type="evidence" value="ECO:0007669"/>
    <property type="project" value="UniProtKB-SubCell"/>
</dbReference>
<organism evidence="21 22">
    <name type="scientific">Caballeronia calidae</name>
    <dbReference type="NCBI Taxonomy" id="1777139"/>
    <lineage>
        <taxon>Bacteria</taxon>
        <taxon>Pseudomonadati</taxon>
        <taxon>Pseudomonadota</taxon>
        <taxon>Betaproteobacteria</taxon>
        <taxon>Burkholderiales</taxon>
        <taxon>Burkholderiaceae</taxon>
        <taxon>Caballeronia</taxon>
    </lineage>
</organism>
<evidence type="ECO:0000313" key="22">
    <source>
        <dbReference type="Proteomes" id="UP000071859"/>
    </source>
</evidence>
<dbReference type="Gene3D" id="3.40.50.300">
    <property type="entry name" value="P-loop containing nucleotide triphosphate hydrolases"/>
    <property type="match status" value="1"/>
</dbReference>
<evidence type="ECO:0000256" key="17">
    <source>
        <dbReference type="SAM" id="Phobius"/>
    </source>
</evidence>
<dbReference type="PANTHER" id="PTHR32309">
    <property type="entry name" value="TYROSINE-PROTEIN KINASE"/>
    <property type="match status" value="1"/>
</dbReference>
<dbReference type="NCBIfam" id="TIGR01007">
    <property type="entry name" value="eps_fam"/>
    <property type="match status" value="1"/>
</dbReference>
<feature type="transmembrane region" description="Helical" evidence="17">
    <location>
        <begin position="429"/>
        <end position="449"/>
    </location>
</feature>
<comment type="subcellular location">
    <subcellularLocation>
        <location evidence="1">Cell inner membrane</location>
        <topology evidence="1">Multi-pass membrane protein</topology>
    </subcellularLocation>
</comment>
<evidence type="ECO:0000256" key="15">
    <source>
        <dbReference type="ARBA" id="ARBA00051245"/>
    </source>
</evidence>
<keyword evidence="22" id="KW-1185">Reference proteome</keyword>
<keyword evidence="11" id="KW-0067">ATP-binding</keyword>
<keyword evidence="10" id="KW-0418">Kinase</keyword>
<comment type="caution">
    <text evidence="21">The sequence shown here is derived from an EMBL/GenBank/DDBJ whole genome shotgun (WGS) entry which is preliminary data.</text>
</comment>
<dbReference type="Proteomes" id="UP000071859">
    <property type="component" value="Unassembled WGS sequence"/>
</dbReference>
<dbReference type="GO" id="GO:0005524">
    <property type="term" value="F:ATP binding"/>
    <property type="evidence" value="ECO:0007669"/>
    <property type="project" value="UniProtKB-KW"/>
</dbReference>
<comment type="catalytic activity">
    <reaction evidence="15">
        <text>L-tyrosyl-[protein] + ATP = O-phospho-L-tyrosyl-[protein] + ADP + H(+)</text>
        <dbReference type="Rhea" id="RHEA:10596"/>
        <dbReference type="Rhea" id="RHEA-COMP:10136"/>
        <dbReference type="Rhea" id="RHEA-COMP:20101"/>
        <dbReference type="ChEBI" id="CHEBI:15378"/>
        <dbReference type="ChEBI" id="CHEBI:30616"/>
        <dbReference type="ChEBI" id="CHEBI:46858"/>
        <dbReference type="ChEBI" id="CHEBI:61978"/>
        <dbReference type="ChEBI" id="CHEBI:456216"/>
        <dbReference type="EC" id="2.7.10.2"/>
    </reaction>
</comment>
<evidence type="ECO:0000256" key="13">
    <source>
        <dbReference type="ARBA" id="ARBA00023136"/>
    </source>
</evidence>
<feature type="domain" description="Polysaccharide chain length determinant N-terminal" evidence="18">
    <location>
        <begin position="8"/>
        <end position="91"/>
    </location>
</feature>
<dbReference type="PANTHER" id="PTHR32309:SF13">
    <property type="entry name" value="FERRIC ENTEROBACTIN TRANSPORT PROTEIN FEPE"/>
    <property type="match status" value="1"/>
</dbReference>
<feature type="region of interest" description="Disordered" evidence="16">
    <location>
        <begin position="493"/>
        <end position="525"/>
    </location>
</feature>
<feature type="domain" description="AAA" evidence="19">
    <location>
        <begin position="580"/>
        <end position="698"/>
    </location>
</feature>
<dbReference type="AlphaFoldDB" id="A0A158CQ31"/>
<evidence type="ECO:0000259" key="20">
    <source>
        <dbReference type="Pfam" id="PF13807"/>
    </source>
</evidence>
<gene>
    <name evidence="21" type="ORF">AWB78_04235</name>
</gene>
<protein>
    <recommendedName>
        <fullName evidence="4">non-specific protein-tyrosine kinase</fullName>
        <ecNumber evidence="4">2.7.10.2</ecNumber>
    </recommendedName>
</protein>
<evidence type="ECO:0000256" key="11">
    <source>
        <dbReference type="ARBA" id="ARBA00022840"/>
    </source>
</evidence>
<keyword evidence="5" id="KW-1003">Cell membrane</keyword>
<evidence type="ECO:0000256" key="2">
    <source>
        <dbReference type="ARBA" id="ARBA00007316"/>
    </source>
</evidence>
<dbReference type="InterPro" id="IPR032807">
    <property type="entry name" value="GNVR"/>
</dbReference>
<dbReference type="InterPro" id="IPR050445">
    <property type="entry name" value="Bact_polysacc_biosynth/exp"/>
</dbReference>
<keyword evidence="8 17" id="KW-0812">Transmembrane</keyword>
<feature type="compositionally biased region" description="Polar residues" evidence="16">
    <location>
        <begin position="493"/>
        <end position="508"/>
    </location>
</feature>
<feature type="domain" description="Tyrosine-protein kinase G-rich" evidence="20">
    <location>
        <begin position="374"/>
        <end position="451"/>
    </location>
</feature>
<dbReference type="InterPro" id="IPR027417">
    <property type="entry name" value="P-loop_NTPase"/>
</dbReference>
<keyword evidence="12 17" id="KW-1133">Transmembrane helix</keyword>
<comment type="similarity">
    <text evidence="3">Belongs to the etk/wzc family.</text>
</comment>
<evidence type="ECO:0000256" key="6">
    <source>
        <dbReference type="ARBA" id="ARBA00022519"/>
    </source>
</evidence>
<keyword evidence="9" id="KW-0547">Nucleotide-binding</keyword>
<keyword evidence="6" id="KW-0997">Cell inner membrane</keyword>
<dbReference type="Pfam" id="PF13614">
    <property type="entry name" value="AAA_31"/>
    <property type="match status" value="1"/>
</dbReference>
<feature type="compositionally biased region" description="Basic and acidic residues" evidence="16">
    <location>
        <begin position="511"/>
        <end position="520"/>
    </location>
</feature>
<evidence type="ECO:0000256" key="5">
    <source>
        <dbReference type="ARBA" id="ARBA00022475"/>
    </source>
</evidence>
<comment type="similarity">
    <text evidence="2">Belongs to the CpsD/CapB family.</text>
</comment>
<evidence type="ECO:0000256" key="10">
    <source>
        <dbReference type="ARBA" id="ARBA00022777"/>
    </source>
</evidence>
<evidence type="ECO:0000256" key="12">
    <source>
        <dbReference type="ARBA" id="ARBA00022989"/>
    </source>
</evidence>
<dbReference type="SUPFAM" id="SSF52540">
    <property type="entry name" value="P-loop containing nucleoside triphosphate hydrolases"/>
    <property type="match status" value="1"/>
</dbReference>
<evidence type="ECO:0000259" key="19">
    <source>
        <dbReference type="Pfam" id="PF13614"/>
    </source>
</evidence>
<dbReference type="InterPro" id="IPR005702">
    <property type="entry name" value="Wzc-like_C"/>
</dbReference>
<proteinExistence type="inferred from homology"/>
<dbReference type="GO" id="GO:0004715">
    <property type="term" value="F:non-membrane spanning protein tyrosine kinase activity"/>
    <property type="evidence" value="ECO:0007669"/>
    <property type="project" value="UniProtKB-EC"/>
</dbReference>
<evidence type="ECO:0000259" key="18">
    <source>
        <dbReference type="Pfam" id="PF02706"/>
    </source>
</evidence>
<keyword evidence="7" id="KW-0808">Transferase</keyword>
<dbReference type="Pfam" id="PF02706">
    <property type="entry name" value="Wzz"/>
    <property type="match status" value="1"/>
</dbReference>
<keyword evidence="13 17" id="KW-0472">Membrane</keyword>
<reference evidence="21" key="1">
    <citation type="submission" date="2016-01" db="EMBL/GenBank/DDBJ databases">
        <authorList>
            <person name="Peeters C."/>
        </authorList>
    </citation>
    <scope>NUCLEOTIDE SEQUENCE</scope>
    <source>
        <strain evidence="21">LMG 29321</strain>
    </source>
</reference>
<dbReference type="CDD" id="cd05387">
    <property type="entry name" value="BY-kinase"/>
    <property type="match status" value="1"/>
</dbReference>
<accession>A0A158CQ31</accession>
<dbReference type="EMBL" id="FCOX02000022">
    <property type="protein sequence ID" value="SAK84474.1"/>
    <property type="molecule type" value="Genomic_DNA"/>
</dbReference>
<sequence>MRDTLFLMRDHVWTLLACVVGAAALAAAYAFLATPIYSADAIVRVDPTDLNALGISSQTNTVQQQQQQSGHQATAAEIAVMQSRSVLEPVIGRFGFDVEVKPHTFPILGRVAELLAKQGHPSSPWLGLDSFAWGGEKLRVGSLYVPPTLEEKPLELTVLDKGSYELRGPDGEIMLRGIVGTQAKSAEGVSITINEIVARPGTQFKVVHHNTFDAIETMRRQIRVAEVTKDTGIVQISFTSSHPILTADVANALAEQYIATAVKRQQLNDTNTLEFIRQELPRLGADLRRSEEALSSYQSSSQSLHPTAEAQAYLQGSIELQQRLASLQLQRTQLMQLFTANSPQVQNIDKQLAQLQKASSAFDTRFGRMPTSERRSAELTRDAKVAEAIYLSMVNKAEELSVRRASTSGGAQIVDKALRQYKPIKPNRLLIIGAGGGLGFLGGMLLIFLRRHVMTGVTDPFFVERRLSVPVIGEVLFSQKQAQLDQEIATTTMRHVSPRSSAGSTSLIKSGELRDSHRNPQLEGPSVTPEIVRERARLLALRFPNEPAVEALRAVRTEVCEELAQRRINIAMLTGPSPSAGKSFVAANLAVLLAEIRLRVLLIDADMRRGNLASFFRQSNPGGLADVLGGTMHVSDAIRSVGVPGLSFMSCGSYPSNPSELLMMPECKKTLNELSEQFDVVLVDTPPILVLTDAAIIARQAGATILVLRSGMQSEDEISDTVRKLQRAGGNLLGSVFNAIPMRSSNWRSYGYPSEYMRTIQ</sequence>